<dbReference type="EMBL" id="GG657467">
    <property type="protein sequence ID" value="OAT12414.1"/>
    <property type="molecule type" value="Genomic_DNA"/>
</dbReference>
<name>A0A179UX74_BLAGS</name>
<dbReference type="GO" id="GO:0030422">
    <property type="term" value="P:siRNA processing"/>
    <property type="evidence" value="ECO:0007669"/>
    <property type="project" value="TreeGrafter"/>
</dbReference>
<dbReference type="RefSeq" id="XP_031580365.1">
    <property type="nucleotide sequence ID" value="XM_031723239.1"/>
</dbReference>
<dbReference type="InterPro" id="IPR007855">
    <property type="entry name" value="RDRP"/>
</dbReference>
<dbReference type="GeneID" id="8502238"/>
<keyword evidence="1" id="KW-0694">RNA-binding</keyword>
<evidence type="ECO:0000313" key="5">
    <source>
        <dbReference type="EMBL" id="OAT12413.1"/>
    </source>
</evidence>
<dbReference type="PANTHER" id="PTHR23079:SF17">
    <property type="entry name" value="RNA-DEPENDENT RNA POLYMERASE"/>
    <property type="match status" value="1"/>
</dbReference>
<dbReference type="GO" id="GO:0003723">
    <property type="term" value="F:RNA binding"/>
    <property type="evidence" value="ECO:0007669"/>
    <property type="project" value="UniProtKB-KW"/>
</dbReference>
<dbReference type="EMBL" id="GG657467">
    <property type="protein sequence ID" value="OAT12413.1"/>
    <property type="molecule type" value="Genomic_DNA"/>
</dbReference>
<feature type="domain" description="RdRP-like PH" evidence="3">
    <location>
        <begin position="131"/>
        <end position="301"/>
    </location>
</feature>
<dbReference type="GO" id="GO:0003968">
    <property type="term" value="F:RNA-directed RNA polymerase activity"/>
    <property type="evidence" value="ECO:0007669"/>
    <property type="project" value="UniProtKB-KW"/>
</dbReference>
<comment type="similarity">
    <text evidence="1">Belongs to the RdRP family.</text>
</comment>
<evidence type="ECO:0000313" key="6">
    <source>
        <dbReference type="Proteomes" id="UP000002038"/>
    </source>
</evidence>
<dbReference type="KEGG" id="bgh:BDBG_07754"/>
<reference evidence="6" key="2">
    <citation type="journal article" date="2015" name="PLoS Genet.">
        <title>The dynamic genome and transcriptome of the human fungal pathogen Blastomyces and close relative Emmonsia.</title>
        <authorList>
            <person name="Munoz J.F."/>
            <person name="Gauthier G.M."/>
            <person name="Desjardins C.A."/>
            <person name="Gallo J.E."/>
            <person name="Holder J."/>
            <person name="Sullivan T.D."/>
            <person name="Marty A.J."/>
            <person name="Carmen J.C."/>
            <person name="Chen Z."/>
            <person name="Ding L."/>
            <person name="Gujja S."/>
            <person name="Magrini V."/>
            <person name="Misas E."/>
            <person name="Mitreva M."/>
            <person name="Priest M."/>
            <person name="Saif S."/>
            <person name="Whiston E.A."/>
            <person name="Young S."/>
            <person name="Zeng Q."/>
            <person name="Goldman W.E."/>
            <person name="Mardis E.R."/>
            <person name="Taylor J.W."/>
            <person name="McEwen J.G."/>
            <person name="Clay O.K."/>
            <person name="Klein B.S."/>
            <person name="Cuomo C.A."/>
        </authorList>
    </citation>
    <scope>NUCLEOTIDE SEQUENCE [LARGE SCALE GENOMIC DNA]</scope>
    <source>
        <strain evidence="6">SLH14081</strain>
    </source>
</reference>
<feature type="domain" description="RDRP core" evidence="2">
    <location>
        <begin position="426"/>
        <end position="1025"/>
    </location>
</feature>
<dbReference type="Pfam" id="PF05183">
    <property type="entry name" value="RdRP"/>
    <property type="match status" value="1"/>
</dbReference>
<dbReference type="GO" id="GO:0031380">
    <property type="term" value="C:nuclear RNA-directed RNA polymerase complex"/>
    <property type="evidence" value="ECO:0007669"/>
    <property type="project" value="TreeGrafter"/>
</dbReference>
<evidence type="ECO:0000259" key="3">
    <source>
        <dbReference type="Pfam" id="PF25358"/>
    </source>
</evidence>
<dbReference type="InterPro" id="IPR057596">
    <property type="entry name" value="RDRP_core"/>
</dbReference>
<keyword evidence="1" id="KW-0808">Transferase</keyword>
<evidence type="ECO:0000256" key="1">
    <source>
        <dbReference type="RuleBase" id="RU363098"/>
    </source>
</evidence>
<keyword evidence="6" id="KW-1185">Reference proteome</keyword>
<proteinExistence type="inferred from homology"/>
<keyword evidence="1" id="KW-0548">Nucleotidyltransferase</keyword>
<gene>
    <name evidence="5" type="ORF">BDBG_07754</name>
</gene>
<protein>
    <recommendedName>
        <fullName evidence="1">RNA-dependent RNA polymerase</fullName>
        <ecNumber evidence="1">2.7.7.48</ecNumber>
    </recommendedName>
</protein>
<dbReference type="RefSeq" id="XP_031580366.1">
    <property type="nucleotide sequence ID" value="XM_031723240.1"/>
</dbReference>
<keyword evidence="1 4" id="KW-0696">RNA-directed RNA polymerase</keyword>
<dbReference type="Proteomes" id="UP000002038">
    <property type="component" value="Unassembled WGS sequence"/>
</dbReference>
<accession>A0A179UX74</accession>
<dbReference type="OrthoDB" id="6513042at2759"/>
<dbReference type="PANTHER" id="PTHR23079">
    <property type="entry name" value="RNA-DEPENDENT RNA POLYMERASE"/>
    <property type="match status" value="1"/>
</dbReference>
<dbReference type="RefSeq" id="XP_002621915.1">
    <property type="nucleotide sequence ID" value="XM_002621869.2"/>
</dbReference>
<dbReference type="STRING" id="559298.A0A179UX74"/>
<comment type="catalytic activity">
    <reaction evidence="1">
        <text>RNA(n) + a ribonucleoside 5'-triphosphate = RNA(n+1) + diphosphate</text>
        <dbReference type="Rhea" id="RHEA:21248"/>
        <dbReference type="Rhea" id="RHEA-COMP:14527"/>
        <dbReference type="Rhea" id="RHEA-COMP:17342"/>
        <dbReference type="ChEBI" id="CHEBI:33019"/>
        <dbReference type="ChEBI" id="CHEBI:61557"/>
        <dbReference type="ChEBI" id="CHEBI:140395"/>
        <dbReference type="EC" id="2.7.7.48"/>
    </reaction>
</comment>
<organism evidence="5 6">
    <name type="scientific">Blastomyces gilchristii (strain SLH14081)</name>
    <name type="common">Blastomyces dermatitidis</name>
    <dbReference type="NCBI Taxonomy" id="559298"/>
    <lineage>
        <taxon>Eukaryota</taxon>
        <taxon>Fungi</taxon>
        <taxon>Dikarya</taxon>
        <taxon>Ascomycota</taxon>
        <taxon>Pezizomycotina</taxon>
        <taxon>Eurotiomycetes</taxon>
        <taxon>Eurotiomycetidae</taxon>
        <taxon>Onygenales</taxon>
        <taxon>Ajellomycetaceae</taxon>
        <taxon>Blastomyces</taxon>
    </lineage>
</organism>
<dbReference type="EMBL" id="GG657467">
    <property type="protein sequence ID" value="OAT12412.1"/>
    <property type="molecule type" value="Genomic_DNA"/>
</dbReference>
<evidence type="ECO:0000313" key="4">
    <source>
        <dbReference type="EMBL" id="OAT12412.1"/>
    </source>
</evidence>
<dbReference type="VEuPathDB" id="FungiDB:BDBG_07754"/>
<dbReference type="InterPro" id="IPR057503">
    <property type="entry name" value="PH_RdRP"/>
</dbReference>
<evidence type="ECO:0000259" key="2">
    <source>
        <dbReference type="Pfam" id="PF05183"/>
    </source>
</evidence>
<sequence length="1239" mass="140698">MEIFCRNVPNQVQDSHLKRQFKPVLASFGIHCFSCRKLPNCNAILTIADYSKALKLLSTYGQTSGQGRVRRPPRQQLKMFGQNIFIQEGRNTPDEYLLRTLINEEETRLSRGAVSGNVQAYHQPAPVKRLKSFSITSMSCGMWDYHEGNPVFIECYRSGKNGKIAFGKTAIRVALETMHDIIYHLEFTYFNIHGSIYTSTTKAPSITITANTAPRLYKTDPTDVLEAKFGAMFPSRPKWQRGPPPKTRVGHFGDEHEYLAGTCFVYRFLLRDASDLNAVRDLGNEHHIPHIARWLDHRAQYDVPYSTLMQRLMAFLSQERLPYQVRFQLQKLVWNGDISPAKAISFASRVQAALVTENLDVVVQALMRLRQNIKWPSPDVEPSEVDVSALVATFRNALEAAVREHKMASTNRHTNPNHVSIHRVQVTPCGIYLDGPYMESKNRVLRRYANHVDHFLRVEFMDESGDPVRYDPRASIDLIFQQRFKGVLKNGINIAGRKFEFLGFSHSSLRSQTCWFVAPFYADGILYNATTIIQNLGRFDHINSPAKQAARIGQTFSETLTSIPISEEIISVVQDVKRNDRVFSDGVGTISPSVMYMIWKDYSLRTMVKPTVFQIRIAGAKGMVSLDSRNKGESLVLRPSMIKFPVTTSFNAYNIEICGSGIRSLPFFLNAQLIKILEDLGVDGNVFLKLQRDEILRLRATATSTTQAAKFLEDTNIAKSVGLPWLISILEALGLRHSDDEFLRRVMELVVLIKLRDLKYRARIRVPKAVTLFGIMDETGYLKEGEIFCTSLSDKGRREVLLNPKVVVTRSPAMHPGDVQIAKAVDVPADSPLRQLHNCIAFSQHGDRDLPSMLSGGDLDGDLYNVIFKDTLIPRVISPPAQYPRVQEKVLDRPVVRDDIIDFFVTFMQQDQLGRIATVHQTIADQKALGTFDPQCLLLAELHSTAVDFSKSGVPVDLARIPKFPRYRPDFQAPGPRVRIAESLSLLEEHDQMTVLDDEEEEEDERPTARYYKSEKILGKLYRAIDEVEFLQHRQNAIERSMAMAAPSVLKGVWAFVQSETVGFLWDHHVENALEIRQIYEDNLLEIMARYSSTPWKSSITEYEVFVGTILGHGQKITHRQKDASKQMREEYEGLVQFVTAMIQGRETGGMESLERSIACLYIAIEEEGKHNNQSSRVSKPDASATRYRHNLEQQYQGRSGDGFGTNKQGKKQRLFSFPWIAAIVCLKEVDKLQQTMPF</sequence>
<dbReference type="EC" id="2.7.7.48" evidence="1"/>
<reference evidence="5" key="1">
    <citation type="submission" date="2009-02" db="EMBL/GenBank/DDBJ databases">
        <title>The Genome Sequence of Blastomyces dermatitidis strain SLH14081.</title>
        <authorList>
            <consortium name="The Broad Institute Genome Sequencing Platform"/>
            <consortium name="Broad Institute Microbial Sequencing Center."/>
            <person name="Champion M."/>
            <person name="Cuomo C."/>
            <person name="Ma L.-J."/>
            <person name="Henn M.R."/>
            <person name="Klein B."/>
            <person name="Goldman B."/>
            <person name="Young S."/>
            <person name="Kodira C.D."/>
            <person name="Zeng Q."/>
            <person name="Koehrsen M."/>
            <person name="Alvarado L."/>
            <person name="Berlin A.M."/>
            <person name="Heiman D.I."/>
            <person name="Hepburn T.A."/>
            <person name="Saif S."/>
            <person name="Shea T.D."/>
            <person name="Shenoy N."/>
            <person name="Sykes S."/>
            <person name="Galagan J."/>
            <person name="Nusbaum C."/>
            <person name="Birren B."/>
        </authorList>
    </citation>
    <scope>NUCLEOTIDE SEQUENCE</scope>
    <source>
        <strain evidence="5">SLH14081</strain>
    </source>
</reference>
<dbReference type="Pfam" id="PF25358">
    <property type="entry name" value="PH_fung_RdRP"/>
    <property type="match status" value="1"/>
</dbReference>
<dbReference type="AlphaFoldDB" id="A0A179UX74"/>